<feature type="transmembrane region" description="Helical" evidence="8">
    <location>
        <begin position="174"/>
        <end position="195"/>
    </location>
</feature>
<dbReference type="Gene3D" id="3.30.70.1350">
    <property type="entry name" value="Cation efflux protein, cytoplasmic domain"/>
    <property type="match status" value="1"/>
</dbReference>
<evidence type="ECO:0000256" key="1">
    <source>
        <dbReference type="ARBA" id="ARBA00004127"/>
    </source>
</evidence>
<dbReference type="GO" id="GO:0008324">
    <property type="term" value="F:monoatomic cation transmembrane transporter activity"/>
    <property type="evidence" value="ECO:0007669"/>
    <property type="project" value="InterPro"/>
</dbReference>
<dbReference type="Proteomes" id="UP001497525">
    <property type="component" value="Unassembled WGS sequence"/>
</dbReference>
<keyword evidence="4 8" id="KW-0812">Transmembrane</keyword>
<dbReference type="GO" id="GO:0012505">
    <property type="term" value="C:endomembrane system"/>
    <property type="evidence" value="ECO:0007669"/>
    <property type="project" value="UniProtKB-SubCell"/>
</dbReference>
<evidence type="ECO:0000313" key="11">
    <source>
        <dbReference type="EMBL" id="CAL5130070.1"/>
    </source>
</evidence>
<feature type="transmembrane region" description="Helical" evidence="8">
    <location>
        <begin position="146"/>
        <end position="168"/>
    </location>
</feature>
<dbReference type="PANTHER" id="PTHR43840:SF13">
    <property type="entry name" value="CATION EFFLUX PROTEIN CYTOPLASMIC DOMAIN-CONTAINING PROTEIN"/>
    <property type="match status" value="1"/>
</dbReference>
<name>A0AAV2SYM9_CALDB</name>
<keyword evidence="7 8" id="KW-0472">Membrane</keyword>
<dbReference type="Gene3D" id="1.20.1510.10">
    <property type="entry name" value="Cation efflux protein transmembrane domain"/>
    <property type="match status" value="1"/>
</dbReference>
<evidence type="ECO:0000256" key="6">
    <source>
        <dbReference type="ARBA" id="ARBA00023065"/>
    </source>
</evidence>
<dbReference type="EMBL" id="CAXLJL010000057">
    <property type="protein sequence ID" value="CAL5130070.1"/>
    <property type="molecule type" value="Genomic_DNA"/>
</dbReference>
<evidence type="ECO:0000313" key="12">
    <source>
        <dbReference type="Proteomes" id="UP001497525"/>
    </source>
</evidence>
<dbReference type="InterPro" id="IPR027470">
    <property type="entry name" value="Cation_efflux_CTD"/>
</dbReference>
<evidence type="ECO:0000259" key="9">
    <source>
        <dbReference type="Pfam" id="PF01545"/>
    </source>
</evidence>
<dbReference type="InterPro" id="IPR058533">
    <property type="entry name" value="Cation_efflux_TM"/>
</dbReference>
<keyword evidence="6" id="KW-0406">Ion transport</keyword>
<dbReference type="GO" id="GO:0016020">
    <property type="term" value="C:membrane"/>
    <property type="evidence" value="ECO:0007669"/>
    <property type="project" value="InterPro"/>
</dbReference>
<dbReference type="SUPFAM" id="SSF160240">
    <property type="entry name" value="Cation efflux protein cytoplasmic domain-like"/>
    <property type="match status" value="1"/>
</dbReference>
<keyword evidence="5 8" id="KW-1133">Transmembrane helix</keyword>
<feature type="transmembrane region" description="Helical" evidence="8">
    <location>
        <begin position="216"/>
        <end position="241"/>
    </location>
</feature>
<feature type="domain" description="Cation efflux protein transmembrane" evidence="9">
    <location>
        <begin position="151"/>
        <end position="353"/>
    </location>
</feature>
<dbReference type="Pfam" id="PF16916">
    <property type="entry name" value="ZT_dimer"/>
    <property type="match status" value="1"/>
</dbReference>
<organism evidence="11 12">
    <name type="scientific">Calicophoron daubneyi</name>
    <name type="common">Rumen fluke</name>
    <name type="synonym">Paramphistomum daubneyi</name>
    <dbReference type="NCBI Taxonomy" id="300641"/>
    <lineage>
        <taxon>Eukaryota</taxon>
        <taxon>Metazoa</taxon>
        <taxon>Spiralia</taxon>
        <taxon>Lophotrochozoa</taxon>
        <taxon>Platyhelminthes</taxon>
        <taxon>Trematoda</taxon>
        <taxon>Digenea</taxon>
        <taxon>Plagiorchiida</taxon>
        <taxon>Pronocephalata</taxon>
        <taxon>Paramphistomoidea</taxon>
        <taxon>Paramphistomidae</taxon>
        <taxon>Calicophoron</taxon>
    </lineage>
</organism>
<evidence type="ECO:0000256" key="5">
    <source>
        <dbReference type="ARBA" id="ARBA00022989"/>
    </source>
</evidence>
<comment type="subcellular location">
    <subcellularLocation>
        <location evidence="1">Endomembrane system</location>
        <topology evidence="1">Multi-pass membrane protein</topology>
    </subcellularLocation>
</comment>
<dbReference type="FunFam" id="3.30.70.1350:FF:000001">
    <property type="entry name" value="Metal tolerance protein 11"/>
    <property type="match status" value="1"/>
</dbReference>
<evidence type="ECO:0000256" key="8">
    <source>
        <dbReference type="SAM" id="Phobius"/>
    </source>
</evidence>
<reference evidence="11" key="1">
    <citation type="submission" date="2024-06" db="EMBL/GenBank/DDBJ databases">
        <authorList>
            <person name="Liu X."/>
            <person name="Lenzi L."/>
            <person name="Haldenby T S."/>
            <person name="Uol C."/>
        </authorList>
    </citation>
    <scope>NUCLEOTIDE SEQUENCE</scope>
</reference>
<evidence type="ECO:0008006" key="13">
    <source>
        <dbReference type="Google" id="ProtNLM"/>
    </source>
</evidence>
<keyword evidence="3" id="KW-0813">Transport</keyword>
<proteinExistence type="inferred from homology"/>
<protein>
    <recommendedName>
        <fullName evidence="13">Cation efflux protein cytoplasmic domain-containing protein</fullName>
    </recommendedName>
</protein>
<dbReference type="AlphaFoldDB" id="A0AAV2SYM9"/>
<feature type="domain" description="Cation efflux protein cytoplasmic" evidence="10">
    <location>
        <begin position="359"/>
        <end position="434"/>
    </location>
</feature>
<feature type="transmembrane region" description="Helical" evidence="8">
    <location>
        <begin position="253"/>
        <end position="274"/>
    </location>
</feature>
<dbReference type="InterPro" id="IPR050291">
    <property type="entry name" value="CDF_Transporter"/>
</dbReference>
<accession>A0AAV2SYM9</accession>
<dbReference type="InterPro" id="IPR027469">
    <property type="entry name" value="Cation_efflux_TMD_sf"/>
</dbReference>
<feature type="transmembrane region" description="Helical" evidence="8">
    <location>
        <begin position="325"/>
        <end position="343"/>
    </location>
</feature>
<dbReference type="InterPro" id="IPR036837">
    <property type="entry name" value="Cation_efflux_CTD_sf"/>
</dbReference>
<comment type="caution">
    <text evidence="11">The sequence shown here is derived from an EMBL/GenBank/DDBJ whole genome shotgun (WGS) entry which is preliminary data.</text>
</comment>
<evidence type="ECO:0000256" key="2">
    <source>
        <dbReference type="ARBA" id="ARBA00008873"/>
    </source>
</evidence>
<dbReference type="PANTHER" id="PTHR43840">
    <property type="entry name" value="MITOCHONDRIAL METAL TRANSPORTER 1-RELATED"/>
    <property type="match status" value="1"/>
</dbReference>
<evidence type="ECO:0000256" key="7">
    <source>
        <dbReference type="ARBA" id="ARBA00023136"/>
    </source>
</evidence>
<evidence type="ECO:0000256" key="3">
    <source>
        <dbReference type="ARBA" id="ARBA00022448"/>
    </source>
</evidence>
<dbReference type="NCBIfam" id="TIGR01297">
    <property type="entry name" value="CDF"/>
    <property type="match status" value="1"/>
</dbReference>
<gene>
    <name evidence="11" type="ORF">CDAUBV1_LOCUS1510</name>
</gene>
<dbReference type="FunFam" id="1.20.1510.10:FF:000005">
    <property type="entry name" value="Putative Cation diffusion facilitator 1"/>
    <property type="match status" value="1"/>
</dbReference>
<dbReference type="Pfam" id="PF01545">
    <property type="entry name" value="Cation_efflux"/>
    <property type="match status" value="1"/>
</dbReference>
<dbReference type="SUPFAM" id="SSF161111">
    <property type="entry name" value="Cation efflux protein transmembrane domain-like"/>
    <property type="match status" value="1"/>
</dbReference>
<evidence type="ECO:0000256" key="4">
    <source>
        <dbReference type="ARBA" id="ARBA00022692"/>
    </source>
</evidence>
<sequence length="448" mass="50253">MTVTRCETSDSVEDAPTKNEEVLTLGDGGVLTETVVTQRMTNIERMTDEEGLLEAGQRCADPSAFWSTQGQRWRSHPLEAFTSRLSKENDDLKKAPKSIRDFYRKQDAHIKDLEKVATLGELLNKSTNEDGNPDAKLFKDKRNTKIIVRTVFLANLCLLLGKTAAAIFSGSLAIISSLLDSCVDLVSGGIMWFTARQMRKRRPYTYPQGRARLEPIAVIVLAVFMSSLSIQIVIESIQSIIQMSSGKRGPPEISNLTISLVSATVLIKFVLWILCIKFGQTQAVRTLKVDQRNDVFSNLATLILTGLAGRIPPLFPHKGLHNLQYLDPIGAILISAYIMYSWYKLGGEQIRNLAGLAADPDFIKKIAFICLNHHAAIERLEMIRAFHFGYHFLVEVHIVLPMGMRLKEAHDIGESLQRKIETLANVERAFVHLDYDFTHHPDLEHKAT</sequence>
<comment type="similarity">
    <text evidence="2">Belongs to the cation diffusion facilitator (CDF) transporter (TC 2.A.4) family. SLC30A subfamily.</text>
</comment>
<feature type="transmembrane region" description="Helical" evidence="8">
    <location>
        <begin position="295"/>
        <end position="313"/>
    </location>
</feature>
<evidence type="ECO:0000259" key="10">
    <source>
        <dbReference type="Pfam" id="PF16916"/>
    </source>
</evidence>
<dbReference type="InterPro" id="IPR002524">
    <property type="entry name" value="Cation_efflux"/>
</dbReference>